<gene>
    <name evidence="1" type="ORF">NFRAN_2832</name>
</gene>
<proteinExistence type="predicted"/>
<reference evidence="1 2" key="1">
    <citation type="submission" date="2019-02" db="EMBL/GenBank/DDBJ databases">
        <authorList>
            <person name="Lehtovirta-Morley E L."/>
        </authorList>
    </citation>
    <scope>NUCLEOTIDE SEQUENCE [LARGE SCALE GENOMIC DNA]</scope>
    <source>
        <strain evidence="1">NFRAN1</strain>
    </source>
</reference>
<dbReference type="Proteomes" id="UP000294299">
    <property type="component" value="Chromosome NFRAN"/>
</dbReference>
<dbReference type="EMBL" id="LR216287">
    <property type="protein sequence ID" value="VFJ15155.1"/>
    <property type="molecule type" value="Genomic_DNA"/>
</dbReference>
<dbReference type="KEGG" id="nfn:NFRAN_2832"/>
<evidence type="ECO:0000313" key="1">
    <source>
        <dbReference type="EMBL" id="VFJ15155.1"/>
    </source>
</evidence>
<name>A0A484IHM2_9ARCH</name>
<evidence type="ECO:0000313" key="2">
    <source>
        <dbReference type="Proteomes" id="UP000294299"/>
    </source>
</evidence>
<keyword evidence="2" id="KW-1185">Reference proteome</keyword>
<organism evidence="1 2">
    <name type="scientific">Candidatus Nitrosocosmicus franklandianus</name>
    <dbReference type="NCBI Taxonomy" id="1798806"/>
    <lineage>
        <taxon>Archaea</taxon>
        <taxon>Nitrososphaerota</taxon>
        <taxon>Nitrososphaeria</taxon>
        <taxon>Nitrososphaerales</taxon>
        <taxon>Nitrososphaeraceae</taxon>
        <taxon>Candidatus Nitrosocosmicus</taxon>
    </lineage>
</organism>
<accession>A0A484IHM2</accession>
<dbReference type="GeneID" id="55648814"/>
<protein>
    <submittedName>
        <fullName evidence="1">Uncharacterized protein</fullName>
    </submittedName>
</protein>
<dbReference type="RefSeq" id="WP_172602329.1">
    <property type="nucleotide sequence ID" value="NZ_LR216287.1"/>
</dbReference>
<sequence length="56" mass="6687">MEEESGIQIEEQVENEKTTELSSNLQIDKNKIPVKTLFSWKFPLKKEIPHRTTMRR</sequence>
<dbReference type="AlphaFoldDB" id="A0A484IHM2"/>